<protein>
    <submittedName>
        <fullName evidence="1">Uncharacterized protein</fullName>
    </submittedName>
</protein>
<evidence type="ECO:0000313" key="2">
    <source>
        <dbReference type="Proteomes" id="UP001201163"/>
    </source>
</evidence>
<evidence type="ECO:0000313" key="1">
    <source>
        <dbReference type="EMBL" id="KAH8987193.1"/>
    </source>
</evidence>
<reference evidence="1" key="1">
    <citation type="submission" date="2022-01" db="EMBL/GenBank/DDBJ databases">
        <title>Comparative genomics reveals a dynamic genome evolution in the ectomycorrhizal milk-cap (Lactarius) mushrooms.</title>
        <authorList>
            <consortium name="DOE Joint Genome Institute"/>
            <person name="Lebreton A."/>
            <person name="Tang N."/>
            <person name="Kuo A."/>
            <person name="LaButti K."/>
            <person name="Drula E."/>
            <person name="Barry K."/>
            <person name="Clum A."/>
            <person name="Lipzen A."/>
            <person name="Mousain D."/>
            <person name="Ng V."/>
            <person name="Wang R."/>
            <person name="Wang X."/>
            <person name="Dai Y."/>
            <person name="Henrissat B."/>
            <person name="Grigoriev I.V."/>
            <person name="Guerin-Laguette A."/>
            <person name="Yu F."/>
            <person name="Martin F.M."/>
        </authorList>
    </citation>
    <scope>NUCLEOTIDE SEQUENCE</scope>
    <source>
        <strain evidence="1">QP</strain>
    </source>
</reference>
<keyword evidence="2" id="KW-1185">Reference proteome</keyword>
<organism evidence="1 2">
    <name type="scientific">Lactarius akahatsu</name>
    <dbReference type="NCBI Taxonomy" id="416441"/>
    <lineage>
        <taxon>Eukaryota</taxon>
        <taxon>Fungi</taxon>
        <taxon>Dikarya</taxon>
        <taxon>Basidiomycota</taxon>
        <taxon>Agaricomycotina</taxon>
        <taxon>Agaricomycetes</taxon>
        <taxon>Russulales</taxon>
        <taxon>Russulaceae</taxon>
        <taxon>Lactarius</taxon>
    </lineage>
</organism>
<gene>
    <name evidence="1" type="ORF">EDB92DRAFT_1152017</name>
</gene>
<sequence length="217" mass="23844">MFDEQHGYRIWGGRGATCDRFLGGFTTIGYSMQSTSLRKGLGACRQVPSKVRVSYLSCMSFAQGDLPQRNVSTEKTTISDSPQTLQSIHRHLTCAFLGFCLIGRASLPRVSSRRHRRWSLPPSLRLLPRPQRCNSTSSNWRNGVLLECHSAHFFATANEKLFSALNVPQIRGLSNGSLRLPATPVLAAIAPSAPQTSPQLSPTPAAVIVKQASRQRI</sequence>
<dbReference type="EMBL" id="JAKELL010000049">
    <property type="protein sequence ID" value="KAH8987193.1"/>
    <property type="molecule type" value="Genomic_DNA"/>
</dbReference>
<dbReference type="Proteomes" id="UP001201163">
    <property type="component" value="Unassembled WGS sequence"/>
</dbReference>
<accession>A0AAD4LAY8</accession>
<comment type="caution">
    <text evidence="1">The sequence shown here is derived from an EMBL/GenBank/DDBJ whole genome shotgun (WGS) entry which is preliminary data.</text>
</comment>
<dbReference type="AlphaFoldDB" id="A0AAD4LAY8"/>
<name>A0AAD4LAY8_9AGAM</name>
<proteinExistence type="predicted"/>